<accession>A0A3B1DCU6</accession>
<evidence type="ECO:0000313" key="2">
    <source>
        <dbReference type="EMBL" id="VAX40139.1"/>
    </source>
</evidence>
<dbReference type="CDD" id="cd00838">
    <property type="entry name" value="MPP_superfamily"/>
    <property type="match status" value="1"/>
</dbReference>
<evidence type="ECO:0000259" key="1">
    <source>
        <dbReference type="Pfam" id="PF12850"/>
    </source>
</evidence>
<dbReference type="InterPro" id="IPR024654">
    <property type="entry name" value="Calcineurin-like_PHP_lpxH"/>
</dbReference>
<reference evidence="2" key="1">
    <citation type="submission" date="2018-06" db="EMBL/GenBank/DDBJ databases">
        <authorList>
            <person name="Zhirakovskaya E."/>
        </authorList>
    </citation>
    <scope>NUCLEOTIDE SEQUENCE</scope>
</reference>
<protein>
    <recommendedName>
        <fullName evidence="1">Calcineurin-like phosphoesterase domain-containing protein</fullName>
    </recommendedName>
</protein>
<name>A0A3B1DCU6_9ZZZZ</name>
<dbReference type="InterPro" id="IPR050126">
    <property type="entry name" value="Ap4A_hydrolase"/>
</dbReference>
<feature type="domain" description="Calcineurin-like phosphoesterase" evidence="1">
    <location>
        <begin position="2"/>
        <end position="192"/>
    </location>
</feature>
<dbReference type="InterPro" id="IPR029052">
    <property type="entry name" value="Metallo-depent_PP-like"/>
</dbReference>
<dbReference type="InterPro" id="IPR011152">
    <property type="entry name" value="Pesterase_MJ0912"/>
</dbReference>
<dbReference type="GO" id="GO:0016791">
    <property type="term" value="F:phosphatase activity"/>
    <property type="evidence" value="ECO:0007669"/>
    <property type="project" value="TreeGrafter"/>
</dbReference>
<dbReference type="GO" id="GO:0005737">
    <property type="term" value="C:cytoplasm"/>
    <property type="evidence" value="ECO:0007669"/>
    <property type="project" value="TreeGrafter"/>
</dbReference>
<dbReference type="PANTHER" id="PTHR42850:SF2">
    <property type="entry name" value="BLL5683 PROTEIN"/>
    <property type="match status" value="1"/>
</dbReference>
<dbReference type="AlphaFoldDB" id="A0A3B1DCU6"/>
<dbReference type="EMBL" id="UOGL01000403">
    <property type="protein sequence ID" value="VAX40139.1"/>
    <property type="molecule type" value="Genomic_DNA"/>
</dbReference>
<dbReference type="Pfam" id="PF12850">
    <property type="entry name" value="Metallophos_2"/>
    <property type="match status" value="1"/>
</dbReference>
<gene>
    <name evidence="2" type="ORF">MNBD_PLANCTO02-2969</name>
</gene>
<sequence>MRMAFFGGIYNNYIALEAALRDATMRGAEQLFCLGDIGAFGPHPNRTFPLLQNAGVQSVQGNYDDSIGNHLDDCQCGYTDPRDNLFAQKSYDYTLENTSKENCAWLRQLPKEIRLEADGIRILLCHGSPQKTNEFLWESATSTHYLEKMTNDCNADLVLGTHTGLHWQRKLSGGKRFINVGVLGRPENDGKTNVWYTLLTTGDDVKKQRVNTTQGEGLINDFPFRVEFVPLEYDYKKLATEMQEEKLPPEFIETILTGWWTTCLEVLPSRERRRGKF</sequence>
<dbReference type="SUPFAM" id="SSF56300">
    <property type="entry name" value="Metallo-dependent phosphatases"/>
    <property type="match status" value="1"/>
</dbReference>
<dbReference type="PIRSF" id="PIRSF000883">
    <property type="entry name" value="Pesterase_MJ0912"/>
    <property type="match status" value="1"/>
</dbReference>
<proteinExistence type="predicted"/>
<dbReference type="Gene3D" id="3.60.21.10">
    <property type="match status" value="1"/>
</dbReference>
<organism evidence="2">
    <name type="scientific">hydrothermal vent metagenome</name>
    <dbReference type="NCBI Taxonomy" id="652676"/>
    <lineage>
        <taxon>unclassified sequences</taxon>
        <taxon>metagenomes</taxon>
        <taxon>ecological metagenomes</taxon>
    </lineage>
</organism>
<dbReference type="PANTHER" id="PTHR42850">
    <property type="entry name" value="METALLOPHOSPHOESTERASE"/>
    <property type="match status" value="1"/>
</dbReference>